<evidence type="ECO:0000313" key="2">
    <source>
        <dbReference type="EMBL" id="CAD5228998.1"/>
    </source>
</evidence>
<proteinExistence type="predicted"/>
<feature type="compositionally biased region" description="Basic and acidic residues" evidence="1">
    <location>
        <begin position="29"/>
        <end position="38"/>
    </location>
</feature>
<feature type="region of interest" description="Disordered" evidence="1">
    <location>
        <begin position="1"/>
        <end position="119"/>
    </location>
</feature>
<evidence type="ECO:0000256" key="1">
    <source>
        <dbReference type="SAM" id="MobiDB-lite"/>
    </source>
</evidence>
<accession>A0A811LNI1</accession>
<gene>
    <name evidence="2" type="ORF">BOKJ2_LOCUS13057</name>
</gene>
<feature type="compositionally biased region" description="Basic and acidic residues" evidence="1">
    <location>
        <begin position="59"/>
        <end position="74"/>
    </location>
</feature>
<dbReference type="EMBL" id="CAJFCW020000006">
    <property type="protein sequence ID" value="CAG9125462.1"/>
    <property type="molecule type" value="Genomic_DNA"/>
</dbReference>
<dbReference type="EMBL" id="CAJFDH010000006">
    <property type="protein sequence ID" value="CAD5228998.1"/>
    <property type="molecule type" value="Genomic_DNA"/>
</dbReference>
<name>A0A811LNI1_9BILA</name>
<feature type="compositionally biased region" description="Low complexity" evidence="1">
    <location>
        <begin position="90"/>
        <end position="99"/>
    </location>
</feature>
<comment type="caution">
    <text evidence="2">The sequence shown here is derived from an EMBL/GenBank/DDBJ whole genome shotgun (WGS) entry which is preliminary data.</text>
</comment>
<keyword evidence="3" id="KW-1185">Reference proteome</keyword>
<dbReference type="Proteomes" id="UP000783686">
    <property type="component" value="Unassembled WGS sequence"/>
</dbReference>
<organism evidence="2 3">
    <name type="scientific">Bursaphelenchus okinawaensis</name>
    <dbReference type="NCBI Taxonomy" id="465554"/>
    <lineage>
        <taxon>Eukaryota</taxon>
        <taxon>Metazoa</taxon>
        <taxon>Ecdysozoa</taxon>
        <taxon>Nematoda</taxon>
        <taxon>Chromadorea</taxon>
        <taxon>Rhabditida</taxon>
        <taxon>Tylenchina</taxon>
        <taxon>Tylenchomorpha</taxon>
        <taxon>Aphelenchoidea</taxon>
        <taxon>Aphelenchoididae</taxon>
        <taxon>Bursaphelenchus</taxon>
    </lineage>
</organism>
<dbReference type="Proteomes" id="UP000614601">
    <property type="component" value="Unassembled WGS sequence"/>
</dbReference>
<evidence type="ECO:0000313" key="3">
    <source>
        <dbReference type="Proteomes" id="UP000614601"/>
    </source>
</evidence>
<sequence>MEDETEGKKIKSYIKPYAGKPKPKNYKHVAREPIRHDNISMFKPQEIVRQTSLPAKAKVSSDQKTRDDLKKDALKNCYQSPTHKENTQPSTSKVSSSSKNLPRPNTSSQVAELKKELATKQQSIEMLEERLKFCHTNWKEAETNLDEKMKELTDKDEKIERIRAKYATVKEASKEKDKKLKKLEMDAKQKEEEIRKLQSDARKHASIVDKLRSENKILMNKLKEEEDVINEKNVINEKLTIELDDIKVQMNLQTTGYEEQLQIIRQDYDEGMDQKKEEIMSLYKGCDSLVRKKDEEIATLKKRLEERGAECERLNQSLHETVDSFNIIKAELEKKTNMLNRCMDEAALLVDMIRDLDFYRIKYNETVEVRKKLSSQSEAGNSLNVQGTTVTEEVVDTATVEKNQENKVTSSVTVETRKANFVAGNETFARSQKGLENLAPKRLLSLSEDPLLSPVPQLKTEVVDPFDDIIVTKIVTKKPRLNLLKQEHDTFTPNTQSRF</sequence>
<dbReference type="AlphaFoldDB" id="A0A811LNI1"/>
<protein>
    <submittedName>
        <fullName evidence="2">Uncharacterized protein</fullName>
    </submittedName>
</protein>
<reference evidence="2" key="1">
    <citation type="submission" date="2020-09" db="EMBL/GenBank/DDBJ databases">
        <authorList>
            <person name="Kikuchi T."/>
        </authorList>
    </citation>
    <scope>NUCLEOTIDE SEQUENCE</scope>
    <source>
        <strain evidence="2">SH1</strain>
    </source>
</reference>